<gene>
    <name evidence="1" type="ORF">SEVIR_8G010225v2</name>
</gene>
<dbReference type="Gramene" id="TKV98994">
    <property type="protein sequence ID" value="TKV98994"/>
    <property type="gene ID" value="SEVIR_8G010225v2"/>
</dbReference>
<dbReference type="Proteomes" id="UP000298652">
    <property type="component" value="Chromosome 8"/>
</dbReference>
<name>A0A4U6TDZ5_SETVI</name>
<dbReference type="AlphaFoldDB" id="A0A4U6TDZ5"/>
<keyword evidence="2" id="KW-1185">Reference proteome</keyword>
<evidence type="ECO:0000313" key="2">
    <source>
        <dbReference type="Proteomes" id="UP000298652"/>
    </source>
</evidence>
<sequence length="261" mass="27685">MEARCAAVLLAARPGRRHQARAEVAPPTLRCRSRPRHPAARLRSALGLPLHPAHLPSAGAGRAFREVNAGLGTGAAGAVGAVGGPSATSVHELLECPVCTCSMFPPIHQVGVSLPLLRFQMGLRADLGISVMGYAKLMASNASTLNNQISSQACKNFFIMYPSPIWISSKPRIHGIWLTTAGMFSYQLVHVSSTEAGSGEVSSLREWVSSFRTSALELTELNSSALASTVPNFQKSVVIKKELSEEREGNTESQITLASAG</sequence>
<organism evidence="1 2">
    <name type="scientific">Setaria viridis</name>
    <name type="common">Green bristlegrass</name>
    <name type="synonym">Setaria italica subsp. viridis</name>
    <dbReference type="NCBI Taxonomy" id="4556"/>
    <lineage>
        <taxon>Eukaryota</taxon>
        <taxon>Viridiplantae</taxon>
        <taxon>Streptophyta</taxon>
        <taxon>Embryophyta</taxon>
        <taxon>Tracheophyta</taxon>
        <taxon>Spermatophyta</taxon>
        <taxon>Magnoliopsida</taxon>
        <taxon>Liliopsida</taxon>
        <taxon>Poales</taxon>
        <taxon>Poaceae</taxon>
        <taxon>PACMAD clade</taxon>
        <taxon>Panicoideae</taxon>
        <taxon>Panicodae</taxon>
        <taxon>Paniceae</taxon>
        <taxon>Cenchrinae</taxon>
        <taxon>Setaria</taxon>
    </lineage>
</organism>
<accession>A0A4U6TDZ5</accession>
<reference evidence="1" key="1">
    <citation type="submission" date="2019-03" db="EMBL/GenBank/DDBJ databases">
        <title>WGS assembly of Setaria viridis.</title>
        <authorList>
            <person name="Huang P."/>
            <person name="Jenkins J."/>
            <person name="Grimwood J."/>
            <person name="Barry K."/>
            <person name="Healey A."/>
            <person name="Mamidi S."/>
            <person name="Sreedasyam A."/>
            <person name="Shu S."/>
            <person name="Feldman M."/>
            <person name="Wu J."/>
            <person name="Yu Y."/>
            <person name="Chen C."/>
            <person name="Johnson J."/>
            <person name="Rokhsar D."/>
            <person name="Baxter I."/>
            <person name="Schmutz J."/>
            <person name="Brutnell T."/>
            <person name="Kellogg E."/>
        </authorList>
    </citation>
    <scope>NUCLEOTIDE SEQUENCE [LARGE SCALE GENOMIC DNA]</scope>
</reference>
<dbReference type="EMBL" id="CM016559">
    <property type="protein sequence ID" value="TKV98994.1"/>
    <property type="molecule type" value="Genomic_DNA"/>
</dbReference>
<evidence type="ECO:0000313" key="1">
    <source>
        <dbReference type="EMBL" id="TKV98994.1"/>
    </source>
</evidence>
<protein>
    <submittedName>
        <fullName evidence="1">Uncharacterized protein</fullName>
    </submittedName>
</protein>
<proteinExistence type="predicted"/>